<gene>
    <name evidence="10 11" type="primary">cas1</name>
    <name evidence="11" type="ORF">ENQ20_11210</name>
</gene>
<comment type="caution">
    <text evidence="11">The sequence shown here is derived from an EMBL/GenBank/DDBJ whole genome shotgun (WGS) entry which is preliminary data.</text>
</comment>
<evidence type="ECO:0000313" key="11">
    <source>
        <dbReference type="EMBL" id="HDX32041.1"/>
    </source>
</evidence>
<protein>
    <recommendedName>
        <fullName evidence="10">CRISPR-associated endonuclease Cas1</fullName>
        <ecNumber evidence="10">3.1.-.-</ecNumber>
    </recommendedName>
</protein>
<dbReference type="Gene3D" id="3.100.10.20">
    <property type="entry name" value="CRISPR-associated endonuclease Cas1, N-terminal domain"/>
    <property type="match status" value="1"/>
</dbReference>
<dbReference type="Pfam" id="PF01867">
    <property type="entry name" value="Cas_Cas1"/>
    <property type="match status" value="1"/>
</dbReference>
<dbReference type="CDD" id="cd09634">
    <property type="entry name" value="Cas1_I-II-III"/>
    <property type="match status" value="1"/>
</dbReference>
<dbReference type="NCBIfam" id="TIGR00287">
    <property type="entry name" value="cas1"/>
    <property type="match status" value="1"/>
</dbReference>
<keyword evidence="1 10" id="KW-0540">Nuclease</keyword>
<organism evidence="11">
    <name type="scientific">Caldilinea aerophila</name>
    <dbReference type="NCBI Taxonomy" id="133453"/>
    <lineage>
        <taxon>Bacteria</taxon>
        <taxon>Bacillati</taxon>
        <taxon>Chloroflexota</taxon>
        <taxon>Caldilineae</taxon>
        <taxon>Caldilineales</taxon>
        <taxon>Caldilineaceae</taxon>
        <taxon>Caldilinea</taxon>
    </lineage>
</organism>
<dbReference type="PANTHER" id="PTHR34353">
    <property type="entry name" value="CRISPR-ASSOCIATED ENDONUCLEASE CAS1 1"/>
    <property type="match status" value="1"/>
</dbReference>
<dbReference type="GO" id="GO:0016787">
    <property type="term" value="F:hydrolase activity"/>
    <property type="evidence" value="ECO:0007669"/>
    <property type="project" value="UniProtKB-KW"/>
</dbReference>
<accession>A0A7C1JI67</accession>
<dbReference type="AlphaFoldDB" id="A0A7C1JI67"/>
<dbReference type="Gene3D" id="1.20.120.920">
    <property type="entry name" value="CRISPR-associated endonuclease Cas1, C-terminal domain"/>
    <property type="match status" value="1"/>
</dbReference>
<evidence type="ECO:0000256" key="8">
    <source>
        <dbReference type="ARBA" id="ARBA00023211"/>
    </source>
</evidence>
<evidence type="ECO:0000256" key="4">
    <source>
        <dbReference type="ARBA" id="ARBA00022801"/>
    </source>
</evidence>
<dbReference type="EC" id="3.1.-.-" evidence="10"/>
<feature type="binding site" evidence="10">
    <location>
        <position position="174"/>
    </location>
    <ligand>
        <name>Mn(2+)</name>
        <dbReference type="ChEBI" id="CHEBI:29035"/>
    </ligand>
</feature>
<dbReference type="InterPro" id="IPR002729">
    <property type="entry name" value="CRISPR-assoc_Cas1"/>
</dbReference>
<evidence type="ECO:0000256" key="2">
    <source>
        <dbReference type="ARBA" id="ARBA00022723"/>
    </source>
</evidence>
<comment type="cofactor">
    <cofactor evidence="10">
        <name>Mg(2+)</name>
        <dbReference type="ChEBI" id="CHEBI:18420"/>
    </cofactor>
    <cofactor evidence="10">
        <name>Mn(2+)</name>
        <dbReference type="ChEBI" id="CHEBI:29035"/>
    </cofactor>
</comment>
<feature type="binding site" evidence="10">
    <location>
        <position position="239"/>
    </location>
    <ligand>
        <name>Mn(2+)</name>
        <dbReference type="ChEBI" id="CHEBI:29035"/>
    </ligand>
</feature>
<keyword evidence="8 10" id="KW-0464">Manganese</keyword>
<keyword evidence="3 10" id="KW-0255">Endonuclease</keyword>
<dbReference type="EMBL" id="DSMG01000114">
    <property type="protein sequence ID" value="HDX32041.1"/>
    <property type="molecule type" value="Genomic_DNA"/>
</dbReference>
<proteinExistence type="inferred from homology"/>
<sequence length="341" mass="37889">MGIVQHLIVDEFGSFVGKKSERLSVTCQGEKRIEAPLMHLESVFITGKGISLSSDAVAACAEAGIPIHFLNAYGQPVGSLYSASLTATIQTRRAQLQAHGTEKGLLFAKAIATGKIRNQSNLLKYLSKNRREKQPEIYNEVRLLADEVLDHLAEVERCVGETVDACRGVLLSIEGRAAQKYWAGVKRLLLVEMEWPGRRTQGATDPFNAALNYGYGILYNEVERALVLAGLDPYAGFLHMDRPGKASLVFDLVEEFRQTVVDRTVIAIVNRNMPVELDERHALTEASRRSIAEKVLARLDGPESYEGKRHALRSIIQMQARHLATFLRGERAAYEPFVASW</sequence>
<reference evidence="11" key="1">
    <citation type="journal article" date="2020" name="mSystems">
        <title>Genome- and Community-Level Interaction Insights into Carbon Utilization and Element Cycling Functions of Hydrothermarchaeota in Hydrothermal Sediment.</title>
        <authorList>
            <person name="Zhou Z."/>
            <person name="Liu Y."/>
            <person name="Xu W."/>
            <person name="Pan J."/>
            <person name="Luo Z.H."/>
            <person name="Li M."/>
        </authorList>
    </citation>
    <scope>NUCLEOTIDE SEQUENCE [LARGE SCALE GENOMIC DNA]</scope>
    <source>
        <strain evidence="11">SpSt-289</strain>
    </source>
</reference>
<dbReference type="GO" id="GO:0003677">
    <property type="term" value="F:DNA binding"/>
    <property type="evidence" value="ECO:0007669"/>
    <property type="project" value="UniProtKB-KW"/>
</dbReference>
<dbReference type="HAMAP" id="MF_01470">
    <property type="entry name" value="Cas1"/>
    <property type="match status" value="1"/>
</dbReference>
<keyword evidence="6 10" id="KW-0051">Antiviral defense</keyword>
<keyword evidence="5 10" id="KW-0460">Magnesium</keyword>
<evidence type="ECO:0000256" key="1">
    <source>
        <dbReference type="ARBA" id="ARBA00022722"/>
    </source>
</evidence>
<evidence type="ECO:0000256" key="3">
    <source>
        <dbReference type="ARBA" id="ARBA00022759"/>
    </source>
</evidence>
<dbReference type="InterPro" id="IPR042206">
    <property type="entry name" value="CRISPR-assoc_Cas1_C"/>
</dbReference>
<dbReference type="GO" id="GO:0004519">
    <property type="term" value="F:endonuclease activity"/>
    <property type="evidence" value="ECO:0007669"/>
    <property type="project" value="UniProtKB-UniRule"/>
</dbReference>
<evidence type="ECO:0000256" key="6">
    <source>
        <dbReference type="ARBA" id="ARBA00023118"/>
    </source>
</evidence>
<dbReference type="InterPro" id="IPR042211">
    <property type="entry name" value="CRISPR-assoc_Cas1_N"/>
</dbReference>
<dbReference type="InterPro" id="IPR050646">
    <property type="entry name" value="Cas1"/>
</dbReference>
<dbReference type="PANTHER" id="PTHR34353:SF2">
    <property type="entry name" value="CRISPR-ASSOCIATED ENDONUCLEASE CAS1 1"/>
    <property type="match status" value="1"/>
</dbReference>
<keyword evidence="2 10" id="KW-0479">Metal-binding</keyword>
<comment type="subunit">
    <text evidence="9 10">Homodimer, forms a heterotetramer with a Cas2 homodimer.</text>
</comment>
<dbReference type="GO" id="GO:0043571">
    <property type="term" value="P:maintenance of CRISPR repeat elements"/>
    <property type="evidence" value="ECO:0007669"/>
    <property type="project" value="UniProtKB-UniRule"/>
</dbReference>
<name>A0A7C1JI67_9CHLR</name>
<keyword evidence="4 10" id="KW-0378">Hydrolase</keyword>
<evidence type="ECO:0000256" key="7">
    <source>
        <dbReference type="ARBA" id="ARBA00023125"/>
    </source>
</evidence>
<comment type="function">
    <text evidence="10">CRISPR (clustered regularly interspaced short palindromic repeat), is an adaptive immune system that provides protection against mobile genetic elements (viruses, transposable elements and conjugative plasmids). CRISPR clusters contain spacers, sequences complementary to antecedent mobile elements, and target invading nucleic acids. CRISPR clusters are transcribed and processed into CRISPR RNA (crRNA). Acts as a dsDNA endonuclease. Involved in the integration of spacer DNA into the CRISPR cassette.</text>
</comment>
<feature type="binding site" evidence="10">
    <location>
        <position position="254"/>
    </location>
    <ligand>
        <name>Mn(2+)</name>
        <dbReference type="ChEBI" id="CHEBI:29035"/>
    </ligand>
</feature>
<comment type="similarity">
    <text evidence="10">Belongs to the CRISPR-associated endonuclease Cas1 family.</text>
</comment>
<evidence type="ECO:0000256" key="5">
    <source>
        <dbReference type="ARBA" id="ARBA00022842"/>
    </source>
</evidence>
<dbReference type="GO" id="GO:0051607">
    <property type="term" value="P:defense response to virus"/>
    <property type="evidence" value="ECO:0007669"/>
    <property type="project" value="UniProtKB-UniRule"/>
</dbReference>
<dbReference type="GO" id="GO:0046872">
    <property type="term" value="F:metal ion binding"/>
    <property type="evidence" value="ECO:0007669"/>
    <property type="project" value="UniProtKB-UniRule"/>
</dbReference>
<evidence type="ECO:0000256" key="10">
    <source>
        <dbReference type="HAMAP-Rule" id="MF_01470"/>
    </source>
</evidence>
<keyword evidence="7 10" id="KW-0238">DNA-binding</keyword>
<evidence type="ECO:0000256" key="9">
    <source>
        <dbReference type="ARBA" id="ARBA00038592"/>
    </source>
</evidence>